<organism evidence="1 2">
    <name type="scientific">Papaver somniferum</name>
    <name type="common">Opium poppy</name>
    <dbReference type="NCBI Taxonomy" id="3469"/>
    <lineage>
        <taxon>Eukaryota</taxon>
        <taxon>Viridiplantae</taxon>
        <taxon>Streptophyta</taxon>
        <taxon>Embryophyta</taxon>
        <taxon>Tracheophyta</taxon>
        <taxon>Spermatophyta</taxon>
        <taxon>Magnoliopsida</taxon>
        <taxon>Ranunculales</taxon>
        <taxon>Papaveraceae</taxon>
        <taxon>Papaveroideae</taxon>
        <taxon>Papaver</taxon>
    </lineage>
</organism>
<keyword evidence="2" id="KW-1185">Reference proteome</keyword>
<dbReference type="Proteomes" id="UP000316621">
    <property type="component" value="Chromosome 3"/>
</dbReference>
<evidence type="ECO:0000313" key="2">
    <source>
        <dbReference type="Proteomes" id="UP000316621"/>
    </source>
</evidence>
<dbReference type="AlphaFoldDB" id="A0A4Y7J5Q1"/>
<name>A0A4Y7J5Q1_PAPSO</name>
<accession>A0A4Y7J5Q1</accession>
<protein>
    <submittedName>
        <fullName evidence="1">Uncharacterized protein</fullName>
    </submittedName>
</protein>
<dbReference type="Gramene" id="RZC55078">
    <property type="protein sequence ID" value="RZC55078"/>
    <property type="gene ID" value="C5167_013926"/>
</dbReference>
<proteinExistence type="predicted"/>
<sequence>MMFPKDLEMNKLPRWSRTEFESGISKQEKVVLLLLFQLEVKNGPGVAVELNCSWQLNGYEAAAVQTKSKWLLCADGWENASTGNNGAHCSLD</sequence>
<feature type="non-terminal residue" evidence="1">
    <location>
        <position position="92"/>
    </location>
</feature>
<gene>
    <name evidence="1" type="ORF">C5167_013926</name>
</gene>
<dbReference type="EMBL" id="CM010717">
    <property type="protein sequence ID" value="RZC55078.1"/>
    <property type="molecule type" value="Genomic_DNA"/>
</dbReference>
<evidence type="ECO:0000313" key="1">
    <source>
        <dbReference type="EMBL" id="RZC55078.1"/>
    </source>
</evidence>
<reference evidence="1 2" key="1">
    <citation type="journal article" date="2018" name="Science">
        <title>The opium poppy genome and morphinan production.</title>
        <authorList>
            <person name="Guo L."/>
            <person name="Winzer T."/>
            <person name="Yang X."/>
            <person name="Li Y."/>
            <person name="Ning Z."/>
            <person name="He Z."/>
            <person name="Teodor R."/>
            <person name="Lu Y."/>
            <person name="Bowser T.A."/>
            <person name="Graham I.A."/>
            <person name="Ye K."/>
        </authorList>
    </citation>
    <scope>NUCLEOTIDE SEQUENCE [LARGE SCALE GENOMIC DNA]</scope>
    <source>
        <strain evidence="2">cv. HN1</strain>
        <tissue evidence="1">Leaves</tissue>
    </source>
</reference>